<dbReference type="Proteomes" id="UP000249949">
    <property type="component" value="Chromosome"/>
</dbReference>
<organism evidence="1 2">
    <name type="scientific">Candidatus Nitrosomarinus catalinensis</name>
    <dbReference type="NCBI Taxonomy" id="1898749"/>
    <lineage>
        <taxon>Archaea</taxon>
        <taxon>Nitrososphaerota</taxon>
        <taxon>Nitrososphaeria</taxon>
        <taxon>Nitrosopumilales</taxon>
        <taxon>Nitrosopumilaceae</taxon>
        <taxon>Candidatus Nitrosomarinus</taxon>
    </lineage>
</organism>
<dbReference type="OrthoDB" id="3089at2157"/>
<accession>A0A2Z2HKQ3</accession>
<reference evidence="1 2" key="1">
    <citation type="journal article" date="2017" name="Environ. Microbiol.">
        <title>Genome and epigenome of a novel marine Thaumarchaeota strain suggest viral infection, phosphorothioation DNA modification and multiple restriction systems.</title>
        <authorList>
            <person name="Ahlgren N.A."/>
            <person name="Chen Y."/>
            <person name="Needham D.M."/>
            <person name="Parada A.E."/>
            <person name="Sachdeva R."/>
            <person name="Trinh V."/>
            <person name="Chen T."/>
            <person name="Fuhrman J.A."/>
        </authorList>
    </citation>
    <scope>NUCLEOTIDE SEQUENCE [LARGE SCALE GENOMIC DNA]</scope>
    <source>
        <strain evidence="1 2">SPOT01</strain>
    </source>
</reference>
<dbReference type="EMBL" id="CP021324">
    <property type="protein sequence ID" value="ARS64598.1"/>
    <property type="molecule type" value="Genomic_DNA"/>
</dbReference>
<dbReference type="RefSeq" id="WP_086907676.1">
    <property type="nucleotide sequence ID" value="NZ_CP021324.1"/>
</dbReference>
<dbReference type="GeneID" id="32901439"/>
<dbReference type="KEGG" id="nct:NMSP_0980"/>
<sequence length="89" mass="10573">MEISDIPLELSDKIFQIKFNHDQSIEKITSYFPLTEQERLMINSISDQDTFSNFNSIFSDTVADEEWDKTKDQIKKRFQNELFDIDDNS</sequence>
<evidence type="ECO:0000313" key="2">
    <source>
        <dbReference type="Proteomes" id="UP000249949"/>
    </source>
</evidence>
<dbReference type="AlphaFoldDB" id="A0A2Z2HKQ3"/>
<name>A0A2Z2HKQ3_9ARCH</name>
<proteinExistence type="predicted"/>
<evidence type="ECO:0000313" key="1">
    <source>
        <dbReference type="EMBL" id="ARS64598.1"/>
    </source>
</evidence>
<gene>
    <name evidence="1" type="ORF">NMSP_0980</name>
</gene>
<protein>
    <submittedName>
        <fullName evidence="1">Uncharacterized protein</fullName>
    </submittedName>
</protein>
<keyword evidence="2" id="KW-1185">Reference proteome</keyword>